<reference evidence="1 4" key="3">
    <citation type="submission" date="2023-01" db="EMBL/GenBank/DDBJ databases">
        <title>Halorubrum ezzemoulense from Santa Pola, Spain.</title>
        <authorList>
            <person name="Feng Y."/>
            <person name="Louyakis A.S."/>
            <person name="Gogarten J.P."/>
        </authorList>
    </citation>
    <scope>NUCLEOTIDE SEQUENCE [LARGE SCALE GENOMIC DNA]</scope>
    <source>
        <strain evidence="1 4">AMM015</strain>
    </source>
</reference>
<reference evidence="2" key="2">
    <citation type="submission" date="2017-05" db="EMBL/GenBank/DDBJ databases">
        <authorList>
            <person name="Song R."/>
            <person name="Chenine A.L."/>
            <person name="Ruprecht R.M."/>
        </authorList>
    </citation>
    <scope>NUCLEOTIDE SEQUENCE</scope>
    <source>
        <strain evidence="2">G37</strain>
    </source>
</reference>
<gene>
    <name evidence="2" type="ORF">DJ78_15840</name>
    <name evidence="1" type="ORF">PM085_06730</name>
</gene>
<comment type="caution">
    <text evidence="2">The sequence shown here is derived from an EMBL/GenBank/DDBJ whole genome shotgun (WGS) entry which is preliminary data.</text>
</comment>
<reference evidence="2 3" key="1">
    <citation type="journal article" date="2014" name="Front. Microbiol.">
        <title>Population and genomic analysis of the genus Halorubrum.</title>
        <authorList>
            <person name="Fullmer M.S."/>
            <person name="Soucy S.M."/>
            <person name="Swithers K.S."/>
            <person name="Makkay A.M."/>
            <person name="Wheeler R."/>
            <person name="Ventosa A."/>
            <person name="Gogarten J.P."/>
            <person name="Papke R.T."/>
        </authorList>
    </citation>
    <scope>NUCLEOTIDE SEQUENCE [LARGE SCALE GENOMIC DNA]</scope>
    <source>
        <strain evidence="2 3">G37</strain>
    </source>
</reference>
<organism evidence="2 3">
    <name type="scientific">Halorubrum ezzemoulense</name>
    <name type="common">Halorubrum chaoviator</name>
    <dbReference type="NCBI Taxonomy" id="337243"/>
    <lineage>
        <taxon>Archaea</taxon>
        <taxon>Methanobacteriati</taxon>
        <taxon>Methanobacteriota</taxon>
        <taxon>Stenosarchaea group</taxon>
        <taxon>Halobacteria</taxon>
        <taxon>Halobacteriales</taxon>
        <taxon>Haloferacaceae</taxon>
        <taxon>Halorubrum</taxon>
    </lineage>
</organism>
<name>A0A256JFJ4_HALEZ</name>
<evidence type="ECO:0000313" key="4">
    <source>
        <dbReference type="Proteomes" id="UP001210528"/>
    </source>
</evidence>
<proteinExistence type="predicted"/>
<dbReference type="RefSeq" id="WP_143421205.1">
    <property type="nucleotide sequence ID" value="NZ_JAQLTZ010000002.1"/>
</dbReference>
<sequence>MSEWPRQKDEIYSYNLFHAAIKSRHNTTGLSSRGFGLVGTFMRIPGSEEDPTPDPDFTLFKDGVLLFVEIKAGENINNSHIDQMREYRELGLEAVEEFAMQTDLAERYNRDDIVGFEHCIVYGEEFIEECKQEYENCRETLEELAEYAPVLTQQRGSSLQLDSGSFSRDEYNERFSNGIQLPKATDKVIYLPENVELEALSYSITHDIVLNNLNGESFEATASEIQNFHGRRDVRLRKIKQSLQFLSYAEACHRQSDGSYLFRRDDLGDILGIEGLLREKRVEDLLEEADGEQAGLQEFL</sequence>
<evidence type="ECO:0000313" key="3">
    <source>
        <dbReference type="Proteomes" id="UP000216758"/>
    </source>
</evidence>
<protein>
    <submittedName>
        <fullName evidence="2">Uncharacterized protein</fullName>
    </submittedName>
</protein>
<evidence type="ECO:0000313" key="1">
    <source>
        <dbReference type="EMBL" id="MDB2291982.1"/>
    </source>
</evidence>
<dbReference type="EMBL" id="NHPB01000109">
    <property type="protein sequence ID" value="OYR67393.1"/>
    <property type="molecule type" value="Genomic_DNA"/>
</dbReference>
<accession>A0A256JFJ4</accession>
<dbReference type="OrthoDB" id="307960at2157"/>
<dbReference type="AlphaFoldDB" id="A0A256JFJ4"/>
<dbReference type="Proteomes" id="UP001210528">
    <property type="component" value="Unassembled WGS sequence"/>
</dbReference>
<dbReference type="Proteomes" id="UP000216758">
    <property type="component" value="Unassembled WGS sequence"/>
</dbReference>
<evidence type="ECO:0000313" key="2">
    <source>
        <dbReference type="EMBL" id="OYR67393.1"/>
    </source>
</evidence>
<keyword evidence="4" id="KW-1185">Reference proteome</keyword>
<dbReference type="EMBL" id="JAQLUK010000004">
    <property type="protein sequence ID" value="MDB2291982.1"/>
    <property type="molecule type" value="Genomic_DNA"/>
</dbReference>